<dbReference type="Pfam" id="PF00106">
    <property type="entry name" value="adh_short"/>
    <property type="match status" value="1"/>
</dbReference>
<dbReference type="OrthoDB" id="10248867at2759"/>
<feature type="domain" description="MRNA cap 0 methyltransferase" evidence="13">
    <location>
        <begin position="412"/>
        <end position="696"/>
    </location>
</feature>
<keyword evidence="15" id="KW-1185">Reference proteome</keyword>
<dbReference type="PROSITE" id="PS51562">
    <property type="entry name" value="RNA_CAP0_MT"/>
    <property type="match status" value="1"/>
</dbReference>
<keyword evidence="4 14" id="KW-0808">Transferase</keyword>
<comment type="catalytic activity">
    <reaction evidence="10">
        <text>a 5'-end (5'-triphosphoguanosine)-ribonucleoside in mRNA + S-adenosyl-L-methionine = a 5'-end (N(7)-methyl 5'-triphosphoguanosine)-ribonucleoside in mRNA + S-adenosyl-L-homocysteine</text>
        <dbReference type="Rhea" id="RHEA:67008"/>
        <dbReference type="Rhea" id="RHEA-COMP:17166"/>
        <dbReference type="Rhea" id="RHEA-COMP:17167"/>
        <dbReference type="ChEBI" id="CHEBI:57856"/>
        <dbReference type="ChEBI" id="CHEBI:59789"/>
        <dbReference type="ChEBI" id="CHEBI:156461"/>
        <dbReference type="ChEBI" id="CHEBI:167617"/>
        <dbReference type="EC" id="2.1.1.56"/>
    </reaction>
</comment>
<dbReference type="CDD" id="cd05325">
    <property type="entry name" value="carb_red_sniffer_like_SDR_c"/>
    <property type="match status" value="1"/>
</dbReference>
<comment type="function">
    <text evidence="1">Responsible for methylating the 5'-cap structure of mRNAs.</text>
</comment>
<dbReference type="CDD" id="cd02440">
    <property type="entry name" value="AdoMet_MTases"/>
    <property type="match status" value="1"/>
</dbReference>
<evidence type="ECO:0000256" key="3">
    <source>
        <dbReference type="ARBA" id="ARBA00022603"/>
    </source>
</evidence>
<dbReference type="EMBL" id="SSOP01000148">
    <property type="protein sequence ID" value="KAB5590739.1"/>
    <property type="molecule type" value="Genomic_DNA"/>
</dbReference>
<dbReference type="PANTHER" id="PTHR12189:SF2">
    <property type="entry name" value="MRNA CAP GUANINE-N7 METHYLTRANSFERASE"/>
    <property type="match status" value="1"/>
</dbReference>
<gene>
    <name evidence="14" type="ORF">CTheo_5830</name>
</gene>
<dbReference type="GO" id="GO:0005634">
    <property type="term" value="C:nucleus"/>
    <property type="evidence" value="ECO:0007669"/>
    <property type="project" value="TreeGrafter"/>
</dbReference>
<reference evidence="14 15" key="1">
    <citation type="journal article" date="2019" name="Fungal Biol. Biotechnol.">
        <title>Draft genome sequence of fastidious pathogen Ceratobasidium theobromae, which causes vascular-streak dieback in Theobroma cacao.</title>
        <authorList>
            <person name="Ali S.S."/>
            <person name="Asman A."/>
            <person name="Shao J."/>
            <person name="Firmansyah A.P."/>
            <person name="Susilo A.W."/>
            <person name="Rosmana A."/>
            <person name="McMahon P."/>
            <person name="Junaid M."/>
            <person name="Guest D."/>
            <person name="Kheng T.Y."/>
            <person name="Meinhardt L.W."/>
            <person name="Bailey B.A."/>
        </authorList>
    </citation>
    <scope>NUCLEOTIDE SEQUENCE [LARGE SCALE GENOMIC DNA]</scope>
    <source>
        <strain evidence="14 15">CT2</strain>
    </source>
</reference>
<dbReference type="InterPro" id="IPR029063">
    <property type="entry name" value="SAM-dependent_MTases_sf"/>
</dbReference>
<dbReference type="SUPFAM" id="SSF51735">
    <property type="entry name" value="NAD(P)-binding Rossmann-fold domains"/>
    <property type="match status" value="1"/>
</dbReference>
<evidence type="ECO:0000256" key="9">
    <source>
        <dbReference type="ARBA" id="ARBA00033387"/>
    </source>
</evidence>
<dbReference type="AlphaFoldDB" id="A0A5N5QGI9"/>
<evidence type="ECO:0000256" key="8">
    <source>
        <dbReference type="ARBA" id="ARBA00032772"/>
    </source>
</evidence>
<dbReference type="Gene3D" id="3.40.50.720">
    <property type="entry name" value="NAD(P)-binding Rossmann-like Domain"/>
    <property type="match status" value="1"/>
</dbReference>
<evidence type="ECO:0000313" key="15">
    <source>
        <dbReference type="Proteomes" id="UP000383932"/>
    </source>
</evidence>
<evidence type="ECO:0000256" key="2">
    <source>
        <dbReference type="ARBA" id="ARBA00011926"/>
    </source>
</evidence>
<dbReference type="GO" id="GO:0003723">
    <property type="term" value="F:RNA binding"/>
    <property type="evidence" value="ECO:0007669"/>
    <property type="project" value="UniProtKB-KW"/>
</dbReference>
<evidence type="ECO:0000259" key="13">
    <source>
        <dbReference type="PROSITE" id="PS51562"/>
    </source>
</evidence>
<dbReference type="InterPro" id="IPR036291">
    <property type="entry name" value="NAD(P)-bd_dom_sf"/>
</dbReference>
<keyword evidence="7" id="KW-0506">mRNA capping</keyword>
<accession>A0A5N5QGI9</accession>
<dbReference type="InterPro" id="IPR002347">
    <property type="entry name" value="SDR_fam"/>
</dbReference>
<name>A0A5N5QGI9_9AGAM</name>
<evidence type="ECO:0000256" key="6">
    <source>
        <dbReference type="ARBA" id="ARBA00022884"/>
    </source>
</evidence>
<sequence>MSVAIVQGCSKGLGRALAQKLLSTTKLNVVGTTASGAKHAREAILCGKSDTERRLVTLDMDIRDETAVRRAREQVQERFGDKPLRMLINVSGMLHAEKNIMQISHAEAMRTFEINVIGHLLAFKHFVPLVARMRNDGEDLSQGLLPGGKSVLASISARVGSIGDNELGGWYSYRASKAAVNQVIKTLSLELKLRNVAAVALAYHPGTVRTGLSAEIVGPEFKGPSSKDREYGIFDADEAATRMLGVIRGMDGKSGSFLDWRGSDVRKMFDPVKDAIENSPIAQTQPLPPTPSFKHNILAPPSPPRRNSVSMLLNEAPRPRTASLAHLLSPTPYAPRRISAGSRVRVPLSPDEPLESRNPLRSAPPHENRKRKRPADDAGETRLKPDRTEDASVVAQHYNQRREVGVRARGDSPIIGLRNLNNWIKSVLIAKFGRSPLQESATRRGRTSGKVLDIGCGKGGDLRKWFKANIAEYVGLDIADVSIAQARERWREITSNQRFDAEFHAFNCFAGPISDVVSPARLRTPFDVVSMQFCMHYAFESLNTVRTMLQNVSQYLRPGGVFLGTIPNSNLLLSKLDQLPGDELAFGNSVYSVRFDSKREQPLYGHRYWFFLRDAVEDVPEFVVRWEEFKALSLEYGLKAIYRSEFHDIYALERRDPDHGPLLQRMKVVNQRGDIEMTEDQWQAANIYIAFAFEKQ</sequence>
<evidence type="ECO:0000256" key="7">
    <source>
        <dbReference type="ARBA" id="ARBA00023042"/>
    </source>
</evidence>
<dbReference type="GO" id="GO:0004482">
    <property type="term" value="F:mRNA 5'-cap (guanine-N7-)-methyltransferase activity"/>
    <property type="evidence" value="ECO:0007669"/>
    <property type="project" value="UniProtKB-EC"/>
</dbReference>
<dbReference type="EC" id="2.1.1.56" evidence="2"/>
<organism evidence="14 15">
    <name type="scientific">Ceratobasidium theobromae</name>
    <dbReference type="NCBI Taxonomy" id="1582974"/>
    <lineage>
        <taxon>Eukaryota</taxon>
        <taxon>Fungi</taxon>
        <taxon>Dikarya</taxon>
        <taxon>Basidiomycota</taxon>
        <taxon>Agaricomycotina</taxon>
        <taxon>Agaricomycetes</taxon>
        <taxon>Cantharellales</taxon>
        <taxon>Ceratobasidiaceae</taxon>
        <taxon>Ceratobasidium</taxon>
    </lineage>
</organism>
<feature type="region of interest" description="Disordered" evidence="12">
    <location>
        <begin position="278"/>
        <end position="309"/>
    </location>
</feature>
<evidence type="ECO:0000256" key="5">
    <source>
        <dbReference type="ARBA" id="ARBA00022691"/>
    </source>
</evidence>
<evidence type="ECO:0000256" key="11">
    <source>
        <dbReference type="ARBA" id="ARBA00049739"/>
    </source>
</evidence>
<evidence type="ECO:0000256" key="12">
    <source>
        <dbReference type="SAM" id="MobiDB-lite"/>
    </source>
</evidence>
<dbReference type="Proteomes" id="UP000383932">
    <property type="component" value="Unassembled WGS sequence"/>
</dbReference>
<comment type="caution">
    <text evidence="14">The sequence shown here is derived from an EMBL/GenBank/DDBJ whole genome shotgun (WGS) entry which is preliminary data.</text>
</comment>
<dbReference type="InterPro" id="IPR039753">
    <property type="entry name" value="RG7MT1"/>
</dbReference>
<keyword evidence="6" id="KW-0694">RNA-binding</keyword>
<keyword evidence="5" id="KW-0949">S-adenosyl-L-methionine</keyword>
<evidence type="ECO:0000256" key="10">
    <source>
        <dbReference type="ARBA" id="ARBA00044712"/>
    </source>
</evidence>
<dbReference type="InterPro" id="IPR004971">
    <property type="entry name" value="mRNA_G-N7_MeTrfase_dom"/>
</dbReference>
<evidence type="ECO:0000313" key="14">
    <source>
        <dbReference type="EMBL" id="KAB5590739.1"/>
    </source>
</evidence>
<keyword evidence="3 14" id="KW-0489">Methyltransferase</keyword>
<dbReference type="Pfam" id="PF03291">
    <property type="entry name" value="mRNA_G-N7_MeTrfase"/>
    <property type="match status" value="1"/>
</dbReference>
<dbReference type="PRINTS" id="PR00081">
    <property type="entry name" value="GDHRDH"/>
</dbReference>
<evidence type="ECO:0000256" key="1">
    <source>
        <dbReference type="ARBA" id="ARBA00003378"/>
    </source>
</evidence>
<keyword evidence="7" id="KW-0507">mRNA processing</keyword>
<feature type="compositionally biased region" description="Basic and acidic residues" evidence="12">
    <location>
        <begin position="374"/>
        <end position="390"/>
    </location>
</feature>
<proteinExistence type="predicted"/>
<protein>
    <recommendedName>
        <fullName evidence="11">mRNA cap guanine-N(7) methyltransferase</fullName>
        <ecNumber evidence="2">2.1.1.56</ecNumber>
    </recommendedName>
    <alternativeName>
        <fullName evidence="8">mRNA (guanine-N(7))-methyltransferase</fullName>
    </alternativeName>
    <alternativeName>
        <fullName evidence="9">mRNA cap methyltransferase</fullName>
    </alternativeName>
</protein>
<feature type="region of interest" description="Disordered" evidence="12">
    <location>
        <begin position="325"/>
        <end position="396"/>
    </location>
</feature>
<dbReference type="SUPFAM" id="SSF53335">
    <property type="entry name" value="S-adenosyl-L-methionine-dependent methyltransferases"/>
    <property type="match status" value="1"/>
</dbReference>
<dbReference type="Gene3D" id="3.40.50.150">
    <property type="entry name" value="Vaccinia Virus protein VP39"/>
    <property type="match status" value="1"/>
</dbReference>
<dbReference type="PANTHER" id="PTHR12189">
    <property type="entry name" value="MRNA GUANINE-7- METHYLTRANSFERASE"/>
    <property type="match status" value="1"/>
</dbReference>
<evidence type="ECO:0000256" key="4">
    <source>
        <dbReference type="ARBA" id="ARBA00022679"/>
    </source>
</evidence>